<dbReference type="GO" id="GO:0003983">
    <property type="term" value="F:UTP:glucose-1-phosphate uridylyltransferase activity"/>
    <property type="evidence" value="ECO:0007669"/>
    <property type="project" value="UniProtKB-EC"/>
</dbReference>
<dbReference type="InterPro" id="IPR029044">
    <property type="entry name" value="Nucleotide-diphossugar_trans"/>
</dbReference>
<dbReference type="NCBIfam" id="TIGR01099">
    <property type="entry name" value="galU"/>
    <property type="match status" value="1"/>
</dbReference>
<dbReference type="RefSeq" id="WP_197744748.1">
    <property type="nucleotide sequence ID" value="NZ_LR778175.1"/>
</dbReference>
<evidence type="ECO:0000256" key="5">
    <source>
        <dbReference type="ARBA" id="ARBA00022695"/>
    </source>
</evidence>
<protein>
    <recommendedName>
        <fullName evidence="3 8">UTP--glucose-1-phosphate uridylyltransferase</fullName>
        <ecNumber evidence="2 8">2.7.7.9</ecNumber>
    </recommendedName>
    <alternativeName>
        <fullName evidence="8">UDP-glucose pyrophosphorylase</fullName>
    </alternativeName>
</protein>
<evidence type="ECO:0000256" key="2">
    <source>
        <dbReference type="ARBA" id="ARBA00012415"/>
    </source>
</evidence>
<dbReference type="SUPFAM" id="SSF53448">
    <property type="entry name" value="Nucleotide-diphospho-sugar transferases"/>
    <property type="match status" value="1"/>
</dbReference>
<gene>
    <name evidence="10" type="primary">galU</name>
    <name evidence="10" type="ORF">NSCAC_0386</name>
</gene>
<dbReference type="PANTHER" id="PTHR43197">
    <property type="entry name" value="UTP--GLUCOSE-1-PHOSPHATE URIDYLYLTRANSFERASE"/>
    <property type="match status" value="1"/>
</dbReference>
<organism evidence="10 11">
    <name type="scientific">Candidatus Nitrosacidococcus tergens</name>
    <dbReference type="NCBI Taxonomy" id="553981"/>
    <lineage>
        <taxon>Bacteria</taxon>
        <taxon>Pseudomonadati</taxon>
        <taxon>Pseudomonadota</taxon>
        <taxon>Gammaproteobacteria</taxon>
        <taxon>Chromatiales</taxon>
        <taxon>Chromatiaceae</taxon>
        <taxon>Candidatus Nitrosacidococcus</taxon>
    </lineage>
</organism>
<accession>A0A7G1Q802</accession>
<comment type="similarity">
    <text evidence="1 8">Belongs to the UDPGP type 2 family.</text>
</comment>
<dbReference type="Pfam" id="PF00483">
    <property type="entry name" value="NTP_transferase"/>
    <property type="match status" value="1"/>
</dbReference>
<evidence type="ECO:0000313" key="10">
    <source>
        <dbReference type="EMBL" id="CAB1274873.1"/>
    </source>
</evidence>
<keyword evidence="5 8" id="KW-0548">Nucleotidyltransferase</keyword>
<dbReference type="InterPro" id="IPR005835">
    <property type="entry name" value="NTP_transferase_dom"/>
</dbReference>
<dbReference type="EC" id="2.7.7.9" evidence="2 8"/>
<reference evidence="10 11" key="1">
    <citation type="submission" date="2020-03" db="EMBL/GenBank/DDBJ databases">
        <authorList>
            <person name="Picone N."/>
        </authorList>
    </citation>
    <scope>NUCLEOTIDE SEQUENCE [LARGE SCALE GENOMIC DNA]</scope>
    <source>
        <strain evidence="10">NSCAC1</strain>
    </source>
</reference>
<proteinExistence type="inferred from homology"/>
<comment type="catalytic activity">
    <reaction evidence="7 8">
        <text>alpha-D-glucose 1-phosphate + UTP + H(+) = UDP-alpha-D-glucose + diphosphate</text>
        <dbReference type="Rhea" id="RHEA:19889"/>
        <dbReference type="ChEBI" id="CHEBI:15378"/>
        <dbReference type="ChEBI" id="CHEBI:33019"/>
        <dbReference type="ChEBI" id="CHEBI:46398"/>
        <dbReference type="ChEBI" id="CHEBI:58601"/>
        <dbReference type="ChEBI" id="CHEBI:58885"/>
        <dbReference type="EC" id="2.7.7.9"/>
    </reaction>
</comment>
<sequence>MKQTIITKAIFPVAGLGTRFLPATKASPKEMLPVVDKPLIQYAVEEAIEAGITSIIFITGRNKQSIANHFDKAYELETELEHRNKRELLTLVRNIIPSHVTCVYIRQEEALGLGHAVLCAAPVINDEPFAVILADDLIDTEKDKCLTQMVKLYDKYQTSLIGVEEVPLDHTDQYGIIHSSFSEGRVHKIDAIIEKPKPEQAPSSLAVVGRYILTPRVLQLLRVTSFDSRGEIQLTDAIATVLNEENAFAYQFNGKRYDCGSKLGYLQATVEHALKHADLGKDFKDYLHNLSCFGENNENFGK</sequence>
<feature type="domain" description="Nucleotidyl transferase" evidence="9">
    <location>
        <begin position="13"/>
        <end position="270"/>
    </location>
</feature>
<comment type="function">
    <text evidence="6">May play a role in stationary phase survival.</text>
</comment>
<keyword evidence="11" id="KW-1185">Reference proteome</keyword>
<evidence type="ECO:0000256" key="6">
    <source>
        <dbReference type="ARBA" id="ARBA00037294"/>
    </source>
</evidence>
<dbReference type="GO" id="GO:0006011">
    <property type="term" value="P:UDP-alpha-D-glucose metabolic process"/>
    <property type="evidence" value="ECO:0007669"/>
    <property type="project" value="InterPro"/>
</dbReference>
<dbReference type="CDD" id="cd02541">
    <property type="entry name" value="UGPase_prokaryotic"/>
    <property type="match status" value="1"/>
</dbReference>
<dbReference type="Proteomes" id="UP000516072">
    <property type="component" value="Chromosome"/>
</dbReference>
<evidence type="ECO:0000256" key="7">
    <source>
        <dbReference type="ARBA" id="ARBA00048128"/>
    </source>
</evidence>
<name>A0A7G1Q802_9GAMM</name>
<dbReference type="PANTHER" id="PTHR43197:SF1">
    <property type="entry name" value="UTP--GLUCOSE-1-PHOSPHATE URIDYLYLTRANSFERASE"/>
    <property type="match status" value="1"/>
</dbReference>
<evidence type="ECO:0000259" key="9">
    <source>
        <dbReference type="Pfam" id="PF00483"/>
    </source>
</evidence>
<keyword evidence="4 8" id="KW-0808">Transferase</keyword>
<evidence type="ECO:0000313" key="11">
    <source>
        <dbReference type="Proteomes" id="UP000516072"/>
    </source>
</evidence>
<dbReference type="KEGG" id="ntg:NSCAC_0386"/>
<dbReference type="InterPro" id="IPR005771">
    <property type="entry name" value="GalU_uridylyltTrfase_bac/arc"/>
</dbReference>
<dbReference type="Gene3D" id="3.90.550.10">
    <property type="entry name" value="Spore Coat Polysaccharide Biosynthesis Protein SpsA, Chain A"/>
    <property type="match status" value="1"/>
</dbReference>
<evidence type="ECO:0000256" key="8">
    <source>
        <dbReference type="RuleBase" id="RU361259"/>
    </source>
</evidence>
<evidence type="ECO:0000256" key="4">
    <source>
        <dbReference type="ARBA" id="ARBA00022679"/>
    </source>
</evidence>
<dbReference type="EMBL" id="LR778175">
    <property type="protein sequence ID" value="CAB1274873.1"/>
    <property type="molecule type" value="Genomic_DNA"/>
</dbReference>
<evidence type="ECO:0000256" key="3">
    <source>
        <dbReference type="ARBA" id="ARBA00019048"/>
    </source>
</evidence>
<dbReference type="AlphaFoldDB" id="A0A7G1Q802"/>
<evidence type="ECO:0000256" key="1">
    <source>
        <dbReference type="ARBA" id="ARBA00006890"/>
    </source>
</evidence>